<feature type="transmembrane region" description="Helical" evidence="9">
    <location>
        <begin position="182"/>
        <end position="201"/>
    </location>
</feature>
<comment type="subcellular location">
    <subcellularLocation>
        <location evidence="1">Cell inner membrane</location>
        <topology evidence="1">Multi-pass membrane protein</topology>
    </subcellularLocation>
</comment>
<feature type="transmembrane region" description="Helical" evidence="9">
    <location>
        <begin position="213"/>
        <end position="232"/>
    </location>
</feature>
<gene>
    <name evidence="11" type="primary">LOC116294110</name>
</gene>
<evidence type="ECO:0000313" key="11">
    <source>
        <dbReference type="RefSeq" id="XP_031557498.1"/>
    </source>
</evidence>
<sequence>MASSDAEEEELEDSLVKTRLLDPDTFPENIKQQKQGDKLLAYLQCYFVTIAAILGTGILGLPVKLSNSGFMPFLLVFVLGFFAQALVIYYFVEILQKAFVIEQDEERKNSMLFSSEGVPLQDVDENKEDDSGDENEKQIEPKQQADSSKVTYQVSDDVVSMSHYPSLHSLAELFLGPGLQQLFDLAIILMFVSLLISYSLAGSQAYAQLGNFQLLYVIPVFTWVCTFIIIFLQSCVQPFVSVLTFCKGTLFTACVLAAMYVGYFVRGEIAEDIRSVGEPFLMGTVALGGVVNVMPMIFTKIKLQATQVLQYRQAIIAGTFTCTILNILWCYAVLEIVPQKQCFIDSPASRRSLLTSNVTDNVLKSQESCSRNSSLQWAEANGQISTIPLTEILHKEYSEFAWIAVLIQVFVMISITVSFLTMGAALRHMMDGWFDSFFTVPKKNWQQGNLEKNRCGISLRSVIKTVGLLLVFGFVFTVAMINPKGFVTILENATSFIMNLESGVFVVIMLNRAHAQKYRHLGVPVPLSRFLIYLKYPVVLYFLIAVGYDVVEIIHHSLHSQTFDVHRLPPLRNAQNLSESINASGLLHLTHNRRWRVYNFINSTN</sequence>
<protein>
    <submittedName>
        <fullName evidence="11">Uncharacterized protein LOC116294110 isoform X1</fullName>
    </submittedName>
</protein>
<feature type="transmembrane region" description="Helical" evidence="9">
    <location>
        <begin position="530"/>
        <end position="551"/>
    </location>
</feature>
<dbReference type="OrthoDB" id="19473at2759"/>
<keyword evidence="4" id="KW-0997">Cell inner membrane</keyword>
<evidence type="ECO:0000256" key="8">
    <source>
        <dbReference type="SAM" id="MobiDB-lite"/>
    </source>
</evidence>
<keyword evidence="10" id="KW-1185">Reference proteome</keyword>
<dbReference type="Proteomes" id="UP000515163">
    <property type="component" value="Unplaced"/>
</dbReference>
<feature type="region of interest" description="Disordered" evidence="8">
    <location>
        <begin position="122"/>
        <end position="149"/>
    </location>
</feature>
<name>A0A6P8HQZ1_ACTTE</name>
<reference evidence="11" key="1">
    <citation type="submission" date="2025-08" db="UniProtKB">
        <authorList>
            <consortium name="RefSeq"/>
        </authorList>
    </citation>
    <scope>IDENTIFICATION</scope>
    <source>
        <tissue evidence="11">Tentacle</tissue>
    </source>
</reference>
<dbReference type="PANTHER" id="PTHR16189:SF6">
    <property type="entry name" value="AMINO ACID TRANSPORTER TRANSMEMBRANE DOMAIN-CONTAINING PROTEIN"/>
    <property type="match status" value="1"/>
</dbReference>
<accession>A0A6P8HQZ1</accession>
<evidence type="ECO:0000256" key="9">
    <source>
        <dbReference type="SAM" id="Phobius"/>
    </source>
</evidence>
<feature type="transmembrane region" description="Helical" evidence="9">
    <location>
        <begin position="280"/>
        <end position="299"/>
    </location>
</feature>
<feature type="compositionally biased region" description="Acidic residues" evidence="8">
    <location>
        <begin position="122"/>
        <end position="133"/>
    </location>
</feature>
<dbReference type="GO" id="GO:0005886">
    <property type="term" value="C:plasma membrane"/>
    <property type="evidence" value="ECO:0007669"/>
    <property type="project" value="UniProtKB-SubCell"/>
</dbReference>
<evidence type="ECO:0000256" key="2">
    <source>
        <dbReference type="ARBA" id="ARBA00022448"/>
    </source>
</evidence>
<feature type="transmembrane region" description="Helical" evidence="9">
    <location>
        <begin position="493"/>
        <end position="510"/>
    </location>
</feature>
<feature type="transmembrane region" description="Helical" evidence="9">
    <location>
        <begin position="69"/>
        <end position="92"/>
    </location>
</feature>
<dbReference type="GO" id="GO:0003333">
    <property type="term" value="P:amino acid transmembrane transport"/>
    <property type="evidence" value="ECO:0007669"/>
    <property type="project" value="InterPro"/>
</dbReference>
<feature type="transmembrane region" description="Helical" evidence="9">
    <location>
        <begin position="400"/>
        <end position="420"/>
    </location>
</feature>
<organism evidence="10 11">
    <name type="scientific">Actinia tenebrosa</name>
    <name type="common">Australian red waratah sea anemone</name>
    <dbReference type="NCBI Taxonomy" id="6105"/>
    <lineage>
        <taxon>Eukaryota</taxon>
        <taxon>Metazoa</taxon>
        <taxon>Cnidaria</taxon>
        <taxon>Anthozoa</taxon>
        <taxon>Hexacorallia</taxon>
        <taxon>Actiniaria</taxon>
        <taxon>Actiniidae</taxon>
        <taxon>Actinia</taxon>
    </lineage>
</organism>
<dbReference type="PANTHER" id="PTHR16189">
    <property type="entry name" value="TRANSMEMBRANE PROTEIN 104-RELATED"/>
    <property type="match status" value="1"/>
</dbReference>
<keyword evidence="5 9" id="KW-0812">Transmembrane</keyword>
<dbReference type="InParanoid" id="A0A6P8HQZ1"/>
<dbReference type="KEGG" id="aten:116294110"/>
<proteinExistence type="predicted"/>
<evidence type="ECO:0000313" key="10">
    <source>
        <dbReference type="Proteomes" id="UP000515163"/>
    </source>
</evidence>
<evidence type="ECO:0000256" key="7">
    <source>
        <dbReference type="ARBA" id="ARBA00023136"/>
    </source>
</evidence>
<keyword evidence="7 9" id="KW-0472">Membrane</keyword>
<evidence type="ECO:0000256" key="6">
    <source>
        <dbReference type="ARBA" id="ARBA00022989"/>
    </source>
</evidence>
<keyword evidence="6 9" id="KW-1133">Transmembrane helix</keyword>
<dbReference type="Pfam" id="PF03222">
    <property type="entry name" value="Trp_Tyr_perm"/>
    <property type="match status" value="1"/>
</dbReference>
<dbReference type="GeneID" id="116294110"/>
<feature type="transmembrane region" description="Helical" evidence="9">
    <location>
        <begin position="462"/>
        <end position="481"/>
    </location>
</feature>
<keyword evidence="3" id="KW-1003">Cell membrane</keyword>
<evidence type="ECO:0000256" key="5">
    <source>
        <dbReference type="ARBA" id="ARBA00022692"/>
    </source>
</evidence>
<keyword evidence="2" id="KW-0813">Transport</keyword>
<dbReference type="InterPro" id="IPR018227">
    <property type="entry name" value="Amino_acid_transport_2"/>
</dbReference>
<dbReference type="RefSeq" id="XP_031557498.1">
    <property type="nucleotide sequence ID" value="XM_031701638.1"/>
</dbReference>
<dbReference type="AlphaFoldDB" id="A0A6P8HQZ1"/>
<evidence type="ECO:0000256" key="4">
    <source>
        <dbReference type="ARBA" id="ARBA00022519"/>
    </source>
</evidence>
<evidence type="ECO:0000256" key="3">
    <source>
        <dbReference type="ARBA" id="ARBA00022475"/>
    </source>
</evidence>
<evidence type="ECO:0000256" key="1">
    <source>
        <dbReference type="ARBA" id="ARBA00004429"/>
    </source>
</evidence>
<feature type="transmembrane region" description="Helical" evidence="9">
    <location>
        <begin position="239"/>
        <end position="260"/>
    </location>
</feature>
<feature type="transmembrane region" description="Helical" evidence="9">
    <location>
        <begin position="311"/>
        <end position="334"/>
    </location>
</feature>
<feature type="transmembrane region" description="Helical" evidence="9">
    <location>
        <begin position="39"/>
        <end position="63"/>
    </location>
</feature>